<organism evidence="1 2">
    <name type="scientific">Tenacibaculum platacis</name>
    <dbReference type="NCBI Taxonomy" id="3137852"/>
    <lineage>
        <taxon>Bacteria</taxon>
        <taxon>Pseudomonadati</taxon>
        <taxon>Bacteroidota</taxon>
        <taxon>Flavobacteriia</taxon>
        <taxon>Flavobacteriales</taxon>
        <taxon>Flavobacteriaceae</taxon>
        <taxon>Tenacibaculum</taxon>
    </lineage>
</organism>
<protein>
    <submittedName>
        <fullName evidence="1">Uncharacterized protein</fullName>
    </submittedName>
</protein>
<dbReference type="RefSeq" id="WP_348713097.1">
    <property type="nucleotide sequence ID" value="NZ_CAXIXY010000006.1"/>
</dbReference>
<keyword evidence="2" id="KW-1185">Reference proteome</keyword>
<proteinExistence type="predicted"/>
<dbReference type="EMBL" id="CAXIXY010000006">
    <property type="protein sequence ID" value="CAL2091219.1"/>
    <property type="molecule type" value="Genomic_DNA"/>
</dbReference>
<dbReference type="Proteomes" id="UP001497416">
    <property type="component" value="Unassembled WGS sequence"/>
</dbReference>
<reference evidence="1 2" key="1">
    <citation type="submission" date="2024-05" db="EMBL/GenBank/DDBJ databases">
        <authorList>
            <person name="Duchaud E."/>
        </authorList>
    </citation>
    <scope>NUCLEOTIDE SEQUENCE [LARGE SCALE GENOMIC DNA]</scope>
    <source>
        <strain evidence="1">Ena-SAMPLE-TAB-13-05-2024-13:56:06:370-140302</strain>
    </source>
</reference>
<name>A0ABP1EQ06_9FLAO</name>
<evidence type="ECO:0000313" key="1">
    <source>
        <dbReference type="EMBL" id="CAL2091219.1"/>
    </source>
</evidence>
<sequence>MSSEFNKIANYLLGIDNVPDALGMHYEKAIQEKNTQLSSYEQKIWNRMLKSKFFFGIYDSGFSLSQPDSNVRKKIFIALAILESNEHYHKYFINEKSLLSDFLQLTYKVPLAIIQAVLGIILIRFKL</sequence>
<evidence type="ECO:0000313" key="2">
    <source>
        <dbReference type="Proteomes" id="UP001497416"/>
    </source>
</evidence>
<gene>
    <name evidence="1" type="ORF">T190607A01A_40169</name>
</gene>
<comment type="caution">
    <text evidence="1">The sequence shown here is derived from an EMBL/GenBank/DDBJ whole genome shotgun (WGS) entry which is preliminary data.</text>
</comment>
<accession>A0ABP1EQ06</accession>